<dbReference type="InterPro" id="IPR001647">
    <property type="entry name" value="HTH_TetR"/>
</dbReference>
<feature type="DNA-binding region" description="H-T-H motif" evidence="4">
    <location>
        <begin position="32"/>
        <end position="51"/>
    </location>
</feature>
<gene>
    <name evidence="6" type="ORF">FHX74_001369</name>
</gene>
<dbReference type="Gene3D" id="1.10.357.10">
    <property type="entry name" value="Tetracycline Repressor, domain 2"/>
    <property type="match status" value="1"/>
</dbReference>
<proteinExistence type="predicted"/>
<evidence type="ECO:0000256" key="3">
    <source>
        <dbReference type="ARBA" id="ARBA00023163"/>
    </source>
</evidence>
<dbReference type="RefSeq" id="WP_182559333.1">
    <property type="nucleotide sequence ID" value="NZ_JACGWT010000002.1"/>
</dbReference>
<dbReference type="InterPro" id="IPR036271">
    <property type="entry name" value="Tet_transcr_reg_TetR-rel_C_sf"/>
</dbReference>
<dbReference type="PROSITE" id="PS50977">
    <property type="entry name" value="HTH_TETR_2"/>
    <property type="match status" value="1"/>
</dbReference>
<evidence type="ECO:0000259" key="5">
    <source>
        <dbReference type="PROSITE" id="PS50977"/>
    </source>
</evidence>
<feature type="domain" description="HTH tetR-type" evidence="5">
    <location>
        <begin position="9"/>
        <end position="69"/>
    </location>
</feature>
<dbReference type="SUPFAM" id="SSF48498">
    <property type="entry name" value="Tetracyclin repressor-like, C-terminal domain"/>
    <property type="match status" value="1"/>
</dbReference>
<protein>
    <submittedName>
        <fullName evidence="6">AcrR family transcriptional regulator</fullName>
    </submittedName>
</protein>
<keyword evidence="2 4" id="KW-0238">DNA-binding</keyword>
<accession>A0A7W3IR86</accession>
<dbReference type="Proteomes" id="UP000523079">
    <property type="component" value="Unassembled WGS sequence"/>
</dbReference>
<reference evidence="6 7" key="1">
    <citation type="submission" date="2020-07" db="EMBL/GenBank/DDBJ databases">
        <title>Sequencing the genomes of 1000 actinobacteria strains.</title>
        <authorList>
            <person name="Klenk H.-P."/>
        </authorList>
    </citation>
    <scope>NUCLEOTIDE SEQUENCE [LARGE SCALE GENOMIC DNA]</scope>
    <source>
        <strain evidence="6 7">DSM 100723</strain>
    </source>
</reference>
<dbReference type="InterPro" id="IPR009057">
    <property type="entry name" value="Homeodomain-like_sf"/>
</dbReference>
<dbReference type="PANTHER" id="PTHR47506:SF1">
    <property type="entry name" value="HTH-TYPE TRANSCRIPTIONAL REGULATOR YJDC"/>
    <property type="match status" value="1"/>
</dbReference>
<evidence type="ECO:0000256" key="2">
    <source>
        <dbReference type="ARBA" id="ARBA00023125"/>
    </source>
</evidence>
<dbReference type="EMBL" id="JACGWT010000002">
    <property type="protein sequence ID" value="MBA8793764.1"/>
    <property type="molecule type" value="Genomic_DNA"/>
</dbReference>
<dbReference type="GO" id="GO:0003677">
    <property type="term" value="F:DNA binding"/>
    <property type="evidence" value="ECO:0007669"/>
    <property type="project" value="UniProtKB-UniRule"/>
</dbReference>
<organism evidence="6 7">
    <name type="scientific">Microlunatus kandeliicorticis</name>
    <dbReference type="NCBI Taxonomy" id="1759536"/>
    <lineage>
        <taxon>Bacteria</taxon>
        <taxon>Bacillati</taxon>
        <taxon>Actinomycetota</taxon>
        <taxon>Actinomycetes</taxon>
        <taxon>Propionibacteriales</taxon>
        <taxon>Propionibacteriaceae</taxon>
        <taxon>Microlunatus</taxon>
    </lineage>
</organism>
<dbReference type="Pfam" id="PF00440">
    <property type="entry name" value="TetR_N"/>
    <property type="match status" value="1"/>
</dbReference>
<comment type="caution">
    <text evidence="6">The sequence shown here is derived from an EMBL/GenBank/DDBJ whole genome shotgun (WGS) entry which is preliminary data.</text>
</comment>
<dbReference type="PRINTS" id="PR00455">
    <property type="entry name" value="HTHTETR"/>
</dbReference>
<sequence length="193" mass="20891">MAVSTATRVSARERILETANRLFYAEGIQTIGVDRIIDEAGVAKASLYKTFGSKNALIAAYLDSRHQAILERMHRAMADVESPRDKVLAVFDSHAAVFRRADYHGCPFATASAESTPGDGVDEATRRFRRAVRGLFRDLAAELGADDPEALARRLQLVYDGASLSARIDRDPSIADDARAAAELLLDTAAPSA</sequence>
<keyword evidence="1" id="KW-0805">Transcription regulation</keyword>
<dbReference type="SUPFAM" id="SSF46689">
    <property type="entry name" value="Homeodomain-like"/>
    <property type="match status" value="1"/>
</dbReference>
<dbReference type="AlphaFoldDB" id="A0A7W3IR86"/>
<evidence type="ECO:0000313" key="7">
    <source>
        <dbReference type="Proteomes" id="UP000523079"/>
    </source>
</evidence>
<keyword evidence="3" id="KW-0804">Transcription</keyword>
<keyword evidence="7" id="KW-1185">Reference proteome</keyword>
<dbReference type="PANTHER" id="PTHR47506">
    <property type="entry name" value="TRANSCRIPTIONAL REGULATORY PROTEIN"/>
    <property type="match status" value="1"/>
</dbReference>
<name>A0A7W3IR86_9ACTN</name>
<evidence type="ECO:0000256" key="1">
    <source>
        <dbReference type="ARBA" id="ARBA00023015"/>
    </source>
</evidence>
<evidence type="ECO:0000256" key="4">
    <source>
        <dbReference type="PROSITE-ProRule" id="PRU00335"/>
    </source>
</evidence>
<evidence type="ECO:0000313" key="6">
    <source>
        <dbReference type="EMBL" id="MBA8793764.1"/>
    </source>
</evidence>